<evidence type="ECO:0000313" key="1">
    <source>
        <dbReference type="EMBL" id="CAG8729106.1"/>
    </source>
</evidence>
<proteinExistence type="predicted"/>
<name>A0ACA9Q4V7_9GLOM</name>
<feature type="non-terminal residue" evidence="1">
    <location>
        <position position="43"/>
    </location>
</feature>
<accession>A0ACA9Q4V7</accession>
<organism evidence="1 2">
    <name type="scientific">Cetraspora pellucida</name>
    <dbReference type="NCBI Taxonomy" id="1433469"/>
    <lineage>
        <taxon>Eukaryota</taxon>
        <taxon>Fungi</taxon>
        <taxon>Fungi incertae sedis</taxon>
        <taxon>Mucoromycota</taxon>
        <taxon>Glomeromycotina</taxon>
        <taxon>Glomeromycetes</taxon>
        <taxon>Diversisporales</taxon>
        <taxon>Gigasporaceae</taxon>
        <taxon>Cetraspora</taxon>
    </lineage>
</organism>
<keyword evidence="2" id="KW-1185">Reference proteome</keyword>
<dbReference type="Proteomes" id="UP000789366">
    <property type="component" value="Unassembled WGS sequence"/>
</dbReference>
<gene>
    <name evidence="1" type="ORF">SPELUC_LOCUS12978</name>
</gene>
<reference evidence="1" key="1">
    <citation type="submission" date="2021-06" db="EMBL/GenBank/DDBJ databases">
        <authorList>
            <person name="Kallberg Y."/>
            <person name="Tangrot J."/>
            <person name="Rosling A."/>
        </authorList>
    </citation>
    <scope>NUCLEOTIDE SEQUENCE</scope>
    <source>
        <strain evidence="1">28 12/20/2015</strain>
    </source>
</reference>
<evidence type="ECO:0000313" key="2">
    <source>
        <dbReference type="Proteomes" id="UP000789366"/>
    </source>
</evidence>
<sequence>TEQSKNSTLASYNELMLSAIVYNELDITSSPLLDPPIEQLESQ</sequence>
<dbReference type="EMBL" id="CAJVPW010032585">
    <property type="protein sequence ID" value="CAG8729106.1"/>
    <property type="molecule type" value="Genomic_DNA"/>
</dbReference>
<feature type="non-terminal residue" evidence="1">
    <location>
        <position position="1"/>
    </location>
</feature>
<protein>
    <submittedName>
        <fullName evidence="1">9306_t:CDS:1</fullName>
    </submittedName>
</protein>
<comment type="caution">
    <text evidence="1">The sequence shown here is derived from an EMBL/GenBank/DDBJ whole genome shotgun (WGS) entry which is preliminary data.</text>
</comment>